<sequence>MVRLVHSAVHWSAQCILESSSEDESVPLDVQRSAPARPPHPEGGVKSSPDDGFDGWRLGNPRRPRRPKQLQLRLQPRRPHGTLVVQQHRLRSCSKNHHPHARDLRRRHPDGRPVSAVGGEPHATSDKQLLDRTRAVTTVVVTRHRRRCHEPVSCAQPVGRRLSFRRAQLARVVLTSKTASFQRGGRYPSPIFARSSTPTGVVFPRVPHFGWCDCEVPCRVGRCHNLLMQLYCNVNCCPYGGNCGNSVVESTEVALVKNVVARQLAVVAQEFIAAGVILGEYLGEIEHSRDRRDLGTNMNEMAKLSVSANYKLSEVRRLLALVEHYLPLGKDESGMPPHVQLAKQLKQAIDDKASVVDMDDAADVDQAEEEEYPQDFSFDFEGDEGLDDNTRVHDGWEHHLQRLDALR</sequence>
<feature type="region of interest" description="Disordered" evidence="1">
    <location>
        <begin position="20"/>
        <end position="127"/>
    </location>
</feature>
<dbReference type="EMBL" id="QXFZ01000959">
    <property type="protein sequence ID" value="KAE9100282.1"/>
    <property type="molecule type" value="Genomic_DNA"/>
</dbReference>
<dbReference type="PANTHER" id="PTHR34409">
    <property type="entry name" value="SET DOMAIN-CONTAINING PROTEIN"/>
    <property type="match status" value="1"/>
</dbReference>
<evidence type="ECO:0000313" key="3">
    <source>
        <dbReference type="Proteomes" id="UP000441208"/>
    </source>
</evidence>
<dbReference type="InterPro" id="IPR046341">
    <property type="entry name" value="SET_dom_sf"/>
</dbReference>
<dbReference type="Proteomes" id="UP000441208">
    <property type="component" value="Unassembled WGS sequence"/>
</dbReference>
<feature type="compositionally biased region" description="Basic residues" evidence="1">
    <location>
        <begin position="88"/>
        <end position="109"/>
    </location>
</feature>
<dbReference type="SUPFAM" id="SSF82199">
    <property type="entry name" value="SET domain"/>
    <property type="match status" value="1"/>
</dbReference>
<protein>
    <submittedName>
        <fullName evidence="2">Uncharacterized protein</fullName>
    </submittedName>
</protein>
<evidence type="ECO:0000313" key="2">
    <source>
        <dbReference type="EMBL" id="KAE9100282.1"/>
    </source>
</evidence>
<dbReference type="AlphaFoldDB" id="A0A6A3RMD8"/>
<gene>
    <name evidence="2" type="ORF">PF007_g15585</name>
</gene>
<name>A0A6A3RMD8_9STRA</name>
<dbReference type="PANTHER" id="PTHR34409:SF1">
    <property type="entry name" value="MYB-LIKE DOMAIN-CONTAINING PROTEIN"/>
    <property type="match status" value="1"/>
</dbReference>
<evidence type="ECO:0000256" key="1">
    <source>
        <dbReference type="SAM" id="MobiDB-lite"/>
    </source>
</evidence>
<proteinExistence type="predicted"/>
<organism evidence="2 3">
    <name type="scientific">Phytophthora fragariae</name>
    <dbReference type="NCBI Taxonomy" id="53985"/>
    <lineage>
        <taxon>Eukaryota</taxon>
        <taxon>Sar</taxon>
        <taxon>Stramenopiles</taxon>
        <taxon>Oomycota</taxon>
        <taxon>Peronosporomycetes</taxon>
        <taxon>Peronosporales</taxon>
        <taxon>Peronosporaceae</taxon>
        <taxon>Phytophthora</taxon>
    </lineage>
</organism>
<reference evidence="2 3" key="1">
    <citation type="submission" date="2018-08" db="EMBL/GenBank/DDBJ databases">
        <title>Genomic investigation of the strawberry pathogen Phytophthora fragariae indicates pathogenicity is determined by transcriptional variation in three key races.</title>
        <authorList>
            <person name="Adams T.M."/>
            <person name="Armitage A.D."/>
            <person name="Sobczyk M.K."/>
            <person name="Bates H.J."/>
            <person name="Dunwell J.M."/>
            <person name="Nellist C.F."/>
            <person name="Harrison R.J."/>
        </authorList>
    </citation>
    <scope>NUCLEOTIDE SEQUENCE [LARGE SCALE GENOMIC DNA]</scope>
    <source>
        <strain evidence="2 3">NOV-71</strain>
    </source>
</reference>
<dbReference type="Gene3D" id="2.170.270.10">
    <property type="entry name" value="SET domain"/>
    <property type="match status" value="1"/>
</dbReference>
<accession>A0A6A3RMD8</accession>
<comment type="caution">
    <text evidence="2">The sequence shown here is derived from an EMBL/GenBank/DDBJ whole genome shotgun (WGS) entry which is preliminary data.</text>
</comment>